<protein>
    <submittedName>
        <fullName evidence="1">Uncharacterized protein</fullName>
    </submittedName>
</protein>
<proteinExistence type="predicted"/>
<dbReference type="InterPro" id="IPR008928">
    <property type="entry name" value="6-hairpin_glycosidase_sf"/>
</dbReference>
<gene>
    <name evidence="1" type="ORF">E1269_31670</name>
</gene>
<dbReference type="InParanoid" id="A0A4R5CCF5"/>
<keyword evidence="2" id="KW-1185">Reference proteome</keyword>
<evidence type="ECO:0000313" key="1">
    <source>
        <dbReference type="EMBL" id="TDD94802.1"/>
    </source>
</evidence>
<dbReference type="OrthoDB" id="5166346at2"/>
<organism evidence="1 2">
    <name type="scientific">Jiangella asiatica</name>
    <dbReference type="NCBI Taxonomy" id="2530372"/>
    <lineage>
        <taxon>Bacteria</taxon>
        <taxon>Bacillati</taxon>
        <taxon>Actinomycetota</taxon>
        <taxon>Actinomycetes</taxon>
        <taxon>Jiangellales</taxon>
        <taxon>Jiangellaceae</taxon>
        <taxon>Jiangella</taxon>
    </lineage>
</organism>
<accession>A0A4R5CCF5</accession>
<comment type="caution">
    <text evidence="1">The sequence shown here is derived from an EMBL/GenBank/DDBJ whole genome shotgun (WGS) entry which is preliminary data.</text>
</comment>
<evidence type="ECO:0000313" key="2">
    <source>
        <dbReference type="Proteomes" id="UP000294739"/>
    </source>
</evidence>
<dbReference type="EMBL" id="SMKZ01000102">
    <property type="protein sequence ID" value="TDD94802.1"/>
    <property type="molecule type" value="Genomic_DNA"/>
</dbReference>
<sequence>MRCPTPAVLEQYRCYWPMEVHTGHWLVSLLTLHRATGDEHHLSKAVAAANAVVAGQDADGSLSTWGRDTRFGTSLITMNWPGCNAVAVSALLHAIAYHDALTDHAADRFRSYASL</sequence>
<reference evidence="1 2" key="1">
    <citation type="submission" date="2019-03" db="EMBL/GenBank/DDBJ databases">
        <title>Draft genome sequences of novel Actinobacteria.</title>
        <authorList>
            <person name="Sahin N."/>
            <person name="Ay H."/>
            <person name="Saygin H."/>
        </authorList>
    </citation>
    <scope>NUCLEOTIDE SEQUENCE [LARGE SCALE GENOMIC DNA]</scope>
    <source>
        <strain evidence="1 2">5K138</strain>
    </source>
</reference>
<name>A0A4R5CCF5_9ACTN</name>
<dbReference type="SUPFAM" id="SSF48208">
    <property type="entry name" value="Six-hairpin glycosidases"/>
    <property type="match status" value="1"/>
</dbReference>
<dbReference type="GO" id="GO:0005975">
    <property type="term" value="P:carbohydrate metabolic process"/>
    <property type="evidence" value="ECO:0007669"/>
    <property type="project" value="InterPro"/>
</dbReference>
<dbReference type="AlphaFoldDB" id="A0A4R5CCF5"/>
<dbReference type="RefSeq" id="WP_131902186.1">
    <property type="nucleotide sequence ID" value="NZ_SMKZ01000102.1"/>
</dbReference>
<dbReference type="Proteomes" id="UP000294739">
    <property type="component" value="Unassembled WGS sequence"/>
</dbReference>